<name>A0A554NG03_9EURY</name>
<gene>
    <name evidence="2" type="ORF">DP107_03205</name>
</gene>
<reference evidence="2 3" key="1">
    <citation type="submission" date="2018-06" db="EMBL/GenBank/DDBJ databases">
        <title>Natronomonas sp. F16-60 a new haloarchaeon isolated from a solar saltern of Isla Cristina, Huelva, Spain.</title>
        <authorList>
            <person name="Duran-Viseras A."/>
            <person name="Sanchez-Porro C."/>
            <person name="Ventosa A."/>
        </authorList>
    </citation>
    <scope>NUCLEOTIDE SEQUENCE [LARGE SCALE GENOMIC DNA]</scope>
    <source>
        <strain evidence="2 3">F16-60</strain>
    </source>
</reference>
<evidence type="ECO:0000313" key="2">
    <source>
        <dbReference type="EMBL" id="TSD16311.1"/>
    </source>
</evidence>
<feature type="transmembrane region" description="Helical" evidence="1">
    <location>
        <begin position="99"/>
        <end position="118"/>
    </location>
</feature>
<feature type="transmembrane region" description="Helical" evidence="1">
    <location>
        <begin position="58"/>
        <end position="79"/>
    </location>
</feature>
<sequence length="130" mass="13306">MDAGPPTERVDQFSPLTRVGLVAGLSVTVLALATQPAAAQVGSAFCQSDMATTIKNLFTLIQFGGPLVGGVIALGAIVATPTVRRAGMKREIKEIRNQAIIWGIIVAPLGTAIVAFLLNNVVAGGSSCGF</sequence>
<keyword evidence="1" id="KW-0472">Membrane</keyword>
<dbReference type="Proteomes" id="UP000319894">
    <property type="component" value="Unassembled WGS sequence"/>
</dbReference>
<feature type="transmembrane region" description="Helical" evidence="1">
    <location>
        <begin position="19"/>
        <end position="38"/>
    </location>
</feature>
<protein>
    <submittedName>
        <fullName evidence="2">Uncharacterized protein</fullName>
    </submittedName>
</protein>
<accession>A0A554NG03</accession>
<keyword evidence="1" id="KW-1133">Transmembrane helix</keyword>
<organism evidence="2 3">
    <name type="scientific">Haloglomus irregulare</name>
    <dbReference type="NCBI Taxonomy" id="2234134"/>
    <lineage>
        <taxon>Archaea</taxon>
        <taxon>Methanobacteriati</taxon>
        <taxon>Methanobacteriota</taxon>
        <taxon>Stenosarchaea group</taxon>
        <taxon>Halobacteria</taxon>
        <taxon>Halobacteriales</taxon>
        <taxon>Natronomonadaceae</taxon>
        <taxon>Haloglomus</taxon>
    </lineage>
</organism>
<dbReference type="InParanoid" id="A0A554NG03"/>
<evidence type="ECO:0000256" key="1">
    <source>
        <dbReference type="SAM" id="Phobius"/>
    </source>
</evidence>
<comment type="caution">
    <text evidence="2">The sequence shown here is derived from an EMBL/GenBank/DDBJ whole genome shotgun (WGS) entry which is preliminary data.</text>
</comment>
<evidence type="ECO:0000313" key="3">
    <source>
        <dbReference type="Proteomes" id="UP000319894"/>
    </source>
</evidence>
<dbReference type="AlphaFoldDB" id="A0A554NG03"/>
<keyword evidence="3" id="KW-1185">Reference proteome</keyword>
<proteinExistence type="predicted"/>
<dbReference type="EMBL" id="QMDX01000001">
    <property type="protein sequence ID" value="TSD16311.1"/>
    <property type="molecule type" value="Genomic_DNA"/>
</dbReference>
<keyword evidence="1" id="KW-0812">Transmembrane</keyword>
<dbReference type="OrthoDB" id="320072at2157"/>